<dbReference type="InterPro" id="IPR001818">
    <property type="entry name" value="Pept_M10_metallopeptidase"/>
</dbReference>
<feature type="binding site" evidence="18">
    <location>
        <position position="346"/>
    </location>
    <ligand>
        <name>Ca(2+)</name>
        <dbReference type="ChEBI" id="CHEBI:29108"/>
        <label>2</label>
    </ligand>
</feature>
<keyword evidence="4" id="KW-0645">Protease</keyword>
<evidence type="ECO:0000256" key="18">
    <source>
        <dbReference type="PIRSR" id="PIRSR621190-2"/>
    </source>
</evidence>
<comment type="cofactor">
    <cofactor evidence="18">
        <name>Ca(2+)</name>
        <dbReference type="ChEBI" id="CHEBI:29108"/>
    </cofactor>
    <text evidence="18">Can bind about 5 Ca(2+) ions per subunit.</text>
</comment>
<keyword evidence="8" id="KW-0378">Hydrolase</keyword>
<dbReference type="GO" id="GO:0008270">
    <property type="term" value="F:zinc ion binding"/>
    <property type="evidence" value="ECO:0007669"/>
    <property type="project" value="InterPro"/>
</dbReference>
<dbReference type="Proteomes" id="UP000805418">
    <property type="component" value="Chromosome 28"/>
</dbReference>
<keyword evidence="10 18" id="KW-0106">Calcium</keyword>
<dbReference type="GO" id="GO:0030574">
    <property type="term" value="P:collagen catabolic process"/>
    <property type="evidence" value="ECO:0000318"/>
    <property type="project" value="GO_Central"/>
</dbReference>
<dbReference type="Pfam" id="PF00413">
    <property type="entry name" value="Peptidase_M10"/>
    <property type="match status" value="1"/>
</dbReference>
<feature type="region of interest" description="Disordered" evidence="21">
    <location>
        <begin position="216"/>
        <end position="256"/>
    </location>
</feature>
<dbReference type="Ensembl" id="ENSCAFT00845046975.1">
    <property type="protein sequence ID" value="ENSCAFP00845036856.1"/>
    <property type="gene ID" value="ENSCAFG00845026645.1"/>
</dbReference>
<dbReference type="SUPFAM" id="SSF50923">
    <property type="entry name" value="Hemopexin-like domain"/>
    <property type="match status" value="1"/>
</dbReference>
<feature type="binding site" evidence="18">
    <location>
        <position position="348"/>
    </location>
    <ligand>
        <name>Zn(2+)</name>
        <dbReference type="ChEBI" id="CHEBI:29105"/>
        <label>1</label>
    </ligand>
</feature>
<evidence type="ECO:0000256" key="1">
    <source>
        <dbReference type="ARBA" id="ARBA00004613"/>
    </source>
</evidence>
<comment type="similarity">
    <text evidence="2">Belongs to the peptidase M10A family.</text>
</comment>
<dbReference type="Gene3D" id="2.110.10.10">
    <property type="entry name" value="Hemopexin-like domain"/>
    <property type="match status" value="1"/>
</dbReference>
<dbReference type="InterPro" id="IPR000585">
    <property type="entry name" value="Hemopexin-like_dom"/>
</dbReference>
<feature type="repeat" description="Hemopexin" evidence="20">
    <location>
        <begin position="592"/>
        <end position="648"/>
    </location>
</feature>
<evidence type="ECO:0000256" key="6">
    <source>
        <dbReference type="ARBA" id="ARBA00022729"/>
    </source>
</evidence>
<evidence type="ECO:0000256" key="15">
    <source>
        <dbReference type="ARBA" id="ARBA00056403"/>
    </source>
</evidence>
<feature type="binding site" evidence="18">
    <location>
        <position position="350"/>
    </location>
    <ligand>
        <name>Ca(2+)</name>
        <dbReference type="ChEBI" id="CHEBI:29108"/>
        <label>3</label>
    </ligand>
</feature>
<dbReference type="GO" id="GO:0060976">
    <property type="term" value="P:coronary vasculature development"/>
    <property type="evidence" value="ECO:0007669"/>
    <property type="project" value="Ensembl"/>
</dbReference>
<comment type="cofactor">
    <cofactor evidence="18">
        <name>Zn(2+)</name>
        <dbReference type="ChEBI" id="CHEBI:29105"/>
    </cofactor>
    <text evidence="18">Binds 2 Zn(2+) ions per subunit.</text>
</comment>
<keyword evidence="24" id="KW-1185">Reference proteome</keyword>
<reference evidence="23" key="2">
    <citation type="submission" date="2025-08" db="UniProtKB">
        <authorList>
            <consortium name="Ensembl"/>
        </authorList>
    </citation>
    <scope>IDENTIFICATION</scope>
    <source>
        <strain evidence="23">Boxer</strain>
    </source>
</reference>
<feature type="binding site" evidence="18">
    <location>
        <position position="484"/>
    </location>
    <ligand>
        <name>Ca(2+)</name>
        <dbReference type="ChEBI" id="CHEBI:29108"/>
        <label>4</label>
    </ligand>
</feature>
<evidence type="ECO:0000256" key="16">
    <source>
        <dbReference type="ARBA" id="ARBA00074042"/>
    </source>
</evidence>
<keyword evidence="9 18" id="KW-0862">Zinc</keyword>
<dbReference type="GO" id="GO:0031012">
    <property type="term" value="C:extracellular matrix"/>
    <property type="evidence" value="ECO:0007669"/>
    <property type="project" value="InterPro"/>
</dbReference>
<gene>
    <name evidence="23" type="primary">MMP21</name>
</gene>
<evidence type="ECO:0000256" key="9">
    <source>
        <dbReference type="ARBA" id="ARBA00022833"/>
    </source>
</evidence>
<comment type="subcellular location">
    <subcellularLocation>
        <location evidence="1">Secreted</location>
    </subcellularLocation>
</comment>
<dbReference type="Pfam" id="PF01471">
    <property type="entry name" value="PG_binding_1"/>
    <property type="match status" value="1"/>
</dbReference>
<keyword evidence="12" id="KW-0865">Zymogen</keyword>
<dbReference type="PANTHER" id="PTHR10201:SF323">
    <property type="entry name" value="MATRIX METALLOPROTEINASE-21"/>
    <property type="match status" value="1"/>
</dbReference>
<keyword evidence="7" id="KW-0677">Repeat</keyword>
<feature type="binding site" evidence="18">
    <location>
        <position position="351"/>
    </location>
    <ligand>
        <name>Ca(2+)</name>
        <dbReference type="ChEBI" id="CHEBI:29108"/>
        <label>1</label>
    </ligand>
</feature>
<evidence type="ECO:0000256" key="2">
    <source>
        <dbReference type="ARBA" id="ARBA00010370"/>
    </source>
</evidence>
<dbReference type="OrthoDB" id="406838at2759"/>
<evidence type="ECO:0000256" key="3">
    <source>
        <dbReference type="ARBA" id="ARBA00022525"/>
    </source>
</evidence>
<dbReference type="SUPFAM" id="SSF47090">
    <property type="entry name" value="PGBD-like"/>
    <property type="match status" value="1"/>
</dbReference>
<dbReference type="FunFam" id="2.110.10.10:FF:000012">
    <property type="entry name" value="Matrix metallopeptidase 21"/>
    <property type="match status" value="1"/>
</dbReference>
<evidence type="ECO:0000256" key="7">
    <source>
        <dbReference type="ARBA" id="ARBA00022737"/>
    </source>
</evidence>
<protein>
    <recommendedName>
        <fullName evidence="16">Matrix metalloproteinase-21</fullName>
    </recommendedName>
</protein>
<dbReference type="CDD" id="cd04278">
    <property type="entry name" value="ZnMc_MMP"/>
    <property type="match status" value="1"/>
</dbReference>
<dbReference type="Pfam" id="PF00045">
    <property type="entry name" value="Hemopexin"/>
    <property type="match status" value="3"/>
</dbReference>
<dbReference type="GO" id="GO:0005576">
    <property type="term" value="C:extracellular region"/>
    <property type="evidence" value="ECO:0007669"/>
    <property type="project" value="UniProtKB-SubCell"/>
</dbReference>
<evidence type="ECO:0000259" key="22">
    <source>
        <dbReference type="SMART" id="SM00235"/>
    </source>
</evidence>
<evidence type="ECO:0000256" key="21">
    <source>
        <dbReference type="SAM" id="MobiDB-lite"/>
    </source>
</evidence>
<dbReference type="InterPro" id="IPR024079">
    <property type="entry name" value="MetalloPept_cat_dom_sf"/>
</dbReference>
<proteinExistence type="inferred from homology"/>
<dbReference type="InterPro" id="IPR006026">
    <property type="entry name" value="Peptidase_Metallo"/>
</dbReference>
<dbReference type="GO" id="GO:0061371">
    <property type="term" value="P:determination of heart left/right asymmetry"/>
    <property type="evidence" value="ECO:0007669"/>
    <property type="project" value="Ensembl"/>
</dbReference>
<keyword evidence="14" id="KW-0325">Glycoprotein</keyword>
<reference evidence="23" key="3">
    <citation type="submission" date="2025-09" db="UniProtKB">
        <authorList>
            <consortium name="Ensembl"/>
        </authorList>
    </citation>
    <scope>IDENTIFICATION</scope>
    <source>
        <strain evidence="23">Boxer</strain>
    </source>
</reference>
<dbReference type="InterPro" id="IPR033739">
    <property type="entry name" value="M10A_MMP"/>
</dbReference>
<evidence type="ECO:0000256" key="5">
    <source>
        <dbReference type="ARBA" id="ARBA00022723"/>
    </source>
</evidence>
<feature type="repeat" description="Hemopexin" evidence="20">
    <location>
        <begin position="419"/>
        <end position="478"/>
    </location>
</feature>
<feature type="binding site" evidence="18">
    <location>
        <position position="353"/>
    </location>
    <ligand>
        <name>Ca(2+)</name>
        <dbReference type="ChEBI" id="CHEBI:29108"/>
        <label>3</label>
    </ligand>
</feature>
<comment type="function">
    <text evidence="15">Plays a specialized role in the generation of left-right asymmetry during embryogenesis. May act as a negative regulator of the NOTCH-signaling pathway. Cleaves alpha-1-antitrypsin.</text>
</comment>
<dbReference type="SMART" id="SM00235">
    <property type="entry name" value="ZnMc"/>
    <property type="match status" value="1"/>
</dbReference>
<dbReference type="GO" id="GO:0004222">
    <property type="term" value="F:metalloendopeptidase activity"/>
    <property type="evidence" value="ECO:0000318"/>
    <property type="project" value="GO_Central"/>
</dbReference>
<dbReference type="InterPro" id="IPR036365">
    <property type="entry name" value="PGBD-like_sf"/>
</dbReference>
<feature type="binding site" evidence="18">
    <location>
        <position position="333"/>
    </location>
    <ligand>
        <name>Ca(2+)</name>
        <dbReference type="ChEBI" id="CHEBI:29108"/>
        <label>3</label>
    </ligand>
</feature>
<evidence type="ECO:0000313" key="23">
    <source>
        <dbReference type="Ensembl" id="ENSCAFP00845036856.1"/>
    </source>
</evidence>
<feature type="repeat" description="Hemopexin" evidence="20">
    <location>
        <begin position="480"/>
        <end position="536"/>
    </location>
</feature>
<feature type="binding site" evidence="18">
    <location>
        <position position="340"/>
    </location>
    <ligand>
        <name>Zn(2+)</name>
        <dbReference type="ChEBI" id="CHEBI:29105"/>
        <label>1</label>
    </ligand>
</feature>
<reference evidence="23" key="1">
    <citation type="submission" date="2020-03" db="EMBL/GenBank/DDBJ databases">
        <title>Long-read based genome assembly of a Labrador retriever dog.</title>
        <authorList>
            <person name="Eory L."/>
            <person name="Zhang W."/>
            <person name="Schoenebeck J."/>
        </authorList>
    </citation>
    <scope>NUCLEOTIDE SEQUENCE [LARGE SCALE GENOMIC DNA]</scope>
    <source>
        <strain evidence="23">Labrador retriever</strain>
    </source>
</reference>
<dbReference type="InterPro" id="IPR021190">
    <property type="entry name" value="Pept_M10A"/>
</dbReference>
<keyword evidence="5 18" id="KW-0479">Metal-binding</keyword>
<dbReference type="GO" id="GO:0030198">
    <property type="term" value="P:extracellular matrix organization"/>
    <property type="evidence" value="ECO:0000318"/>
    <property type="project" value="GO_Central"/>
</dbReference>
<feature type="binding site" evidence="18">
    <location>
        <position position="353"/>
    </location>
    <ligand>
        <name>Ca(2+)</name>
        <dbReference type="ChEBI" id="CHEBI:29108"/>
        <label>1</label>
    </ligand>
</feature>
<dbReference type="CDD" id="cd00094">
    <property type="entry name" value="HX"/>
    <property type="match status" value="1"/>
</dbReference>
<feature type="binding site" evidence="18">
    <location>
        <position position="382"/>
    </location>
    <ligand>
        <name>Zn(2+)</name>
        <dbReference type="ChEBI" id="CHEBI:29105"/>
        <label>2</label>
        <note>catalytic</note>
    </ligand>
</feature>
<dbReference type="PRINTS" id="PR00138">
    <property type="entry name" value="MATRIXIN"/>
</dbReference>
<evidence type="ECO:0000313" key="24">
    <source>
        <dbReference type="Proteomes" id="UP000805418"/>
    </source>
</evidence>
<dbReference type="AlphaFoldDB" id="A0A8I3S5Z4"/>
<evidence type="ECO:0000256" key="19">
    <source>
        <dbReference type="PIRSR" id="PIRSR621190-4"/>
    </source>
</evidence>
<feature type="binding site" evidence="18">
    <location>
        <position position="332"/>
    </location>
    <ligand>
        <name>Ca(2+)</name>
        <dbReference type="ChEBI" id="CHEBI:29108"/>
        <label>3</label>
    </ligand>
</feature>
<feature type="binding site" evidence="18">
    <location>
        <position position="543"/>
    </location>
    <ligand>
        <name>Ca(2+)</name>
        <dbReference type="ChEBI" id="CHEBI:29108"/>
        <label>5</label>
    </ligand>
</feature>
<dbReference type="SMART" id="SM00120">
    <property type="entry name" value="HX"/>
    <property type="match status" value="4"/>
</dbReference>
<accession>A0A8I3S5Z4</accession>
<dbReference type="InterPro" id="IPR018487">
    <property type="entry name" value="Hemopexin-like_repeat"/>
</dbReference>
<evidence type="ECO:0000256" key="17">
    <source>
        <dbReference type="PIRSR" id="PIRSR621190-1"/>
    </source>
</evidence>
<dbReference type="GO" id="GO:0002244">
    <property type="term" value="P:hematopoietic progenitor cell differentiation"/>
    <property type="evidence" value="ECO:0007669"/>
    <property type="project" value="Ensembl"/>
</dbReference>
<name>A0A8I3S5Z4_CANLF</name>
<dbReference type="InterPro" id="IPR002477">
    <property type="entry name" value="Peptidoglycan-bd-like"/>
</dbReference>
<feature type="repeat" description="Hemopexin" evidence="20">
    <location>
        <begin position="537"/>
        <end position="585"/>
    </location>
</feature>
<feature type="binding site" evidence="18">
    <location>
        <position position="372"/>
    </location>
    <ligand>
        <name>Zn(2+)</name>
        <dbReference type="ChEBI" id="CHEBI:29105"/>
        <label>2</label>
        <note>catalytic</note>
    </ligand>
</feature>
<dbReference type="FunFam" id="3.40.390.10:FF:000047">
    <property type="entry name" value="Matrix metallopeptidase 21"/>
    <property type="match status" value="1"/>
</dbReference>
<feature type="binding site" evidence="18">
    <location>
        <position position="376"/>
    </location>
    <ligand>
        <name>Zn(2+)</name>
        <dbReference type="ChEBI" id="CHEBI:29105"/>
        <label>2</label>
        <note>catalytic</note>
    </ligand>
</feature>
<evidence type="ECO:0000256" key="4">
    <source>
        <dbReference type="ARBA" id="ARBA00022670"/>
    </source>
</evidence>
<dbReference type="InterPro" id="IPR036375">
    <property type="entry name" value="Hemopexin-like_dom_sf"/>
</dbReference>
<feature type="binding site" evidence="18">
    <location>
        <position position="324"/>
    </location>
    <ligand>
        <name>Zn(2+)</name>
        <dbReference type="ChEBI" id="CHEBI:29105"/>
        <label>1</label>
    </ligand>
</feature>
<evidence type="ECO:0000256" key="20">
    <source>
        <dbReference type="PROSITE-ProRule" id="PRU01011"/>
    </source>
</evidence>
<feature type="binding site" evidence="18">
    <location>
        <position position="390"/>
    </location>
    <ligand>
        <name>Zn(2+)</name>
        <dbReference type="ChEBI" id="CHEBI:29105"/>
        <label>2</label>
        <note>catalytic</note>
    </ligand>
</feature>
<dbReference type="Gene3D" id="3.40.390.10">
    <property type="entry name" value="Collagenase (Catalytic Domain)"/>
    <property type="match status" value="1"/>
</dbReference>
<evidence type="ECO:0000256" key="14">
    <source>
        <dbReference type="ARBA" id="ARBA00023180"/>
    </source>
</evidence>
<evidence type="ECO:0000256" key="11">
    <source>
        <dbReference type="ARBA" id="ARBA00023049"/>
    </source>
</evidence>
<dbReference type="GeneTree" id="ENSGT00940000159140"/>
<feature type="binding site" description="in inhibited form" evidence="18">
    <location>
        <position position="216"/>
    </location>
    <ligand>
        <name>Zn(2+)</name>
        <dbReference type="ChEBI" id="CHEBI:29105"/>
        <label>2</label>
        <note>catalytic</note>
    </ligand>
</feature>
<feature type="domain" description="Peptidase metallopeptidase" evidence="22">
    <location>
        <begin position="255"/>
        <end position="417"/>
    </location>
</feature>
<feature type="active site" evidence="17">
    <location>
        <position position="373"/>
    </location>
</feature>
<dbReference type="PANTHER" id="PTHR10201">
    <property type="entry name" value="MATRIX METALLOPROTEINASE"/>
    <property type="match status" value="1"/>
</dbReference>
<evidence type="ECO:0000256" key="13">
    <source>
        <dbReference type="ARBA" id="ARBA00023157"/>
    </source>
</evidence>
<feature type="compositionally biased region" description="Pro residues" evidence="21">
    <location>
        <begin position="224"/>
        <end position="250"/>
    </location>
</feature>
<feature type="modified residue" description="Phosphotyrosine; by PKDCC" evidence="19">
    <location>
        <position position="525"/>
    </location>
</feature>
<keyword evidence="3" id="KW-0964">Secreted</keyword>
<feature type="binding site" evidence="18">
    <location>
        <position position="314"/>
    </location>
    <ligand>
        <name>Ca(2+)</name>
        <dbReference type="ChEBI" id="CHEBI:29108"/>
        <label>2</label>
    </ligand>
</feature>
<feature type="binding site" evidence="18">
    <location>
        <position position="596"/>
    </location>
    <ligand>
        <name>Ca(2+)</name>
        <dbReference type="ChEBI" id="CHEBI:29108"/>
        <label>4</label>
    </ligand>
</feature>
<feature type="region of interest" description="Disordered" evidence="21">
    <location>
        <begin position="124"/>
        <end position="159"/>
    </location>
</feature>
<evidence type="ECO:0000256" key="8">
    <source>
        <dbReference type="ARBA" id="ARBA00022801"/>
    </source>
</evidence>
<keyword evidence="11" id="KW-0482">Metalloprotease</keyword>
<dbReference type="FunFam" id="2.110.10.10:FF:000015">
    <property type="entry name" value="Matrix metallopeptidase 21"/>
    <property type="match status" value="1"/>
</dbReference>
<keyword evidence="13" id="KW-1015">Disulfide bond</keyword>
<sequence length="658" mass="74566">MCTRRHVRTQGGTDTGMCAHRHVHTQGGTDTGMYTRRWAPTRECAHADTCARRGALTPGRAHAGGHRHGNVHTQARAHSDTCSRRHVQMQTRTHAGGHLHGHMRTCRHVQTRTRAHAGGHLHASARSHRWGLPQPAGTPHWKGRSVRAPGPPAGASVSPQRFLSKYGWADAPRGPRAPPAAAALAQAVRRFQKVNALPASGRLDAATLAAMNRPRCGVPDTRALPPPAAPPRPKRFLPPPPPPGAPPPEVSAPRGAPRAFAKRTLSWRLLREGASGQLAEAEQRRILRLAFRMWSEVMPLHFREDLAAPGAAVDIKLAFGRGRHLGCPRVFDGSGQEFAHAWRLGDIHFDDDEHFTPPTSDAGISLLKVAVHEIGHVLGLPHTYRAGSIMQPNYVPQEPVFELDWSDRKAIQKLYGSCEGSFDTAFDWIRKERNQHGAVRMRFSTYFFRNSWYWLYENRNNRTRYGDPIQILSGWHGIPTQHIDAFVHLWTWRRDERYFFKGNQYWRYDSDKDQAYTEDEQGNIYPKLISEGFPGIPSPLDTAFYDRRKQLIYFFKESLVFAFDVNRNQVLDSYPMKITEVFPGIEPQNHPFRNIDSAYYSYAHNSLFFFKGSAYWKVVNDKDKQQHSWLPSNGLFPKQSISERWFDICDVHASTLTV</sequence>
<evidence type="ECO:0000256" key="10">
    <source>
        <dbReference type="ARBA" id="ARBA00022837"/>
    </source>
</evidence>
<dbReference type="GO" id="GO:0006508">
    <property type="term" value="P:proteolysis"/>
    <property type="evidence" value="ECO:0007669"/>
    <property type="project" value="UniProtKB-KW"/>
</dbReference>
<organism evidence="23 24">
    <name type="scientific">Canis lupus familiaris</name>
    <name type="common">Dog</name>
    <name type="synonym">Canis familiaris</name>
    <dbReference type="NCBI Taxonomy" id="9615"/>
    <lineage>
        <taxon>Eukaryota</taxon>
        <taxon>Metazoa</taxon>
        <taxon>Chordata</taxon>
        <taxon>Craniata</taxon>
        <taxon>Vertebrata</taxon>
        <taxon>Euteleostomi</taxon>
        <taxon>Mammalia</taxon>
        <taxon>Eutheria</taxon>
        <taxon>Laurasiatheria</taxon>
        <taxon>Carnivora</taxon>
        <taxon>Caniformia</taxon>
        <taxon>Canidae</taxon>
        <taxon>Canis</taxon>
    </lineage>
</organism>
<dbReference type="PROSITE" id="PS51642">
    <property type="entry name" value="HEMOPEXIN_2"/>
    <property type="match status" value="4"/>
</dbReference>
<keyword evidence="6" id="KW-0732">Signal</keyword>
<dbReference type="SUPFAM" id="SSF55486">
    <property type="entry name" value="Metalloproteases ('zincins'), catalytic domain"/>
    <property type="match status" value="1"/>
</dbReference>
<evidence type="ECO:0000256" key="12">
    <source>
        <dbReference type="ARBA" id="ARBA00023145"/>
    </source>
</evidence>